<proteinExistence type="predicted"/>
<keyword evidence="1" id="KW-0378">Hydrolase</keyword>
<dbReference type="InterPro" id="IPR005198">
    <property type="entry name" value="Glyco_hydro_76"/>
</dbReference>
<dbReference type="Proteomes" id="UP000285317">
    <property type="component" value="Chromosome"/>
</dbReference>
<dbReference type="PANTHER" id="PTHR47791:SF3">
    <property type="entry name" value="MEIOTICALLY UP-REGULATED GENE 191 PROTEIN"/>
    <property type="match status" value="1"/>
</dbReference>
<reference evidence="1 2" key="1">
    <citation type="submission" date="2018-03" db="EMBL/GenBank/DDBJ databases">
        <title>Bacteriophage NCPPB3778 and a type I-E CRISPR drive the evolution of the US Biological Select Agent, Rathayibacter toxicus.</title>
        <authorList>
            <person name="Davis E.W.II."/>
            <person name="Tabima J.F."/>
            <person name="Weisberg A.J."/>
            <person name="Dantas Lopes L."/>
            <person name="Wiseman M.S."/>
            <person name="Wiseman M.S."/>
            <person name="Pupko T."/>
            <person name="Belcher M.S."/>
            <person name="Sechler A.J."/>
            <person name="Tancos M.A."/>
            <person name="Schroeder B.K."/>
            <person name="Murray T.D."/>
            <person name="Luster D.G."/>
            <person name="Schneider W.L."/>
            <person name="Rogers E."/>
            <person name="Andreote F.D."/>
            <person name="Grunwald N.J."/>
            <person name="Putnam M.L."/>
            <person name="Chang J.H."/>
        </authorList>
    </citation>
    <scope>NUCLEOTIDE SEQUENCE [LARGE SCALE GENOMIC DNA]</scope>
    <source>
        <strain evidence="1 2">DSM 15932</strain>
    </source>
</reference>
<dbReference type="Gene3D" id="1.50.10.20">
    <property type="match status" value="1"/>
</dbReference>
<sequence length="366" mass="39954">MSRSSLPTSTPDRSGAVARADAAQSSLERLFAVPVLGYHTSYPTSLRADLEFDYWWLAHAIDAAVDAFERTGDTEHLERASRIHRAVRLRNGGRLVNGYFDDMMWLGGALARLGEATGEGRWLDRADRLWRFAVARGWNLRHGASLAWRRRQLDYKNAPANGPFAILGARLERLRPDGREELARAAFDWLHVRLRDDDTGFVADGIGREGGSARDDWAFSYNHGVYIGAALAVHRLRPDARLLAHASRTADDLLTRLAPDGVFVDQGAGDGALFGGIAYRHLVDLATADGVDAVSATRIRRFVTGSVDALWRSSERGGILLAGPRWDAPPTLPATLSAELGAVLATEAAATLERRTVREPAPGTAD</sequence>
<dbReference type="InterPro" id="IPR008928">
    <property type="entry name" value="6-hairpin_glycosidase_sf"/>
</dbReference>
<evidence type="ECO:0000313" key="1">
    <source>
        <dbReference type="EMBL" id="AZZ52982.1"/>
    </source>
</evidence>
<evidence type="ECO:0000313" key="2">
    <source>
        <dbReference type="Proteomes" id="UP000285317"/>
    </source>
</evidence>
<gene>
    <name evidence="1" type="ORF">C1I64_13665</name>
</gene>
<protein>
    <submittedName>
        <fullName evidence="1">Glycosyl hydrolase</fullName>
    </submittedName>
</protein>
<accession>A0A3Q9UYQ6</accession>
<dbReference type="GO" id="GO:0016787">
    <property type="term" value="F:hydrolase activity"/>
    <property type="evidence" value="ECO:0007669"/>
    <property type="project" value="UniProtKB-KW"/>
</dbReference>
<name>A0A3Q9UYQ6_9MICO</name>
<dbReference type="PANTHER" id="PTHR47791">
    <property type="entry name" value="MEIOTICALLY UP-REGULATED GENE 191 PROTEIN"/>
    <property type="match status" value="1"/>
</dbReference>
<dbReference type="SUPFAM" id="SSF48208">
    <property type="entry name" value="Six-hairpin glycosidases"/>
    <property type="match status" value="1"/>
</dbReference>
<dbReference type="KEGG" id="rfs:C1I64_13665"/>
<organism evidence="1 2">
    <name type="scientific">Rathayibacter festucae DSM 15932</name>
    <dbReference type="NCBI Taxonomy" id="1328866"/>
    <lineage>
        <taxon>Bacteria</taxon>
        <taxon>Bacillati</taxon>
        <taxon>Actinomycetota</taxon>
        <taxon>Actinomycetes</taxon>
        <taxon>Micrococcales</taxon>
        <taxon>Microbacteriaceae</taxon>
        <taxon>Rathayibacter</taxon>
    </lineage>
</organism>
<dbReference type="Pfam" id="PF03663">
    <property type="entry name" value="Glyco_hydro_76"/>
    <property type="match status" value="1"/>
</dbReference>
<dbReference type="InterPro" id="IPR053169">
    <property type="entry name" value="MUG_Protein"/>
</dbReference>
<dbReference type="EMBL" id="CP028137">
    <property type="protein sequence ID" value="AZZ52982.1"/>
    <property type="molecule type" value="Genomic_DNA"/>
</dbReference>
<dbReference type="AlphaFoldDB" id="A0A3Q9UYQ6"/>
<dbReference type="GO" id="GO:0005975">
    <property type="term" value="P:carbohydrate metabolic process"/>
    <property type="evidence" value="ECO:0007669"/>
    <property type="project" value="InterPro"/>
</dbReference>
<dbReference type="RefSeq" id="WP_127887564.1">
    <property type="nucleotide sequence ID" value="NZ_CP028137.1"/>
</dbReference>